<dbReference type="EMBL" id="JAWJWF010000045">
    <property type="protein sequence ID" value="KAK6626925.1"/>
    <property type="molecule type" value="Genomic_DNA"/>
</dbReference>
<evidence type="ECO:0000256" key="4">
    <source>
        <dbReference type="ARBA" id="ARBA00023054"/>
    </source>
</evidence>
<dbReference type="SUPFAM" id="SSF49777">
    <property type="entry name" value="PEBP-like"/>
    <property type="match status" value="1"/>
</dbReference>
<reference evidence="11 12" key="1">
    <citation type="submission" date="2023-09" db="EMBL/GenBank/DDBJ databases">
        <title>Genomes of two closely related lineages of the louse Polyplax serrata with different host specificities.</title>
        <authorList>
            <person name="Martinu J."/>
            <person name="Tarabai H."/>
            <person name="Stefka J."/>
            <person name="Hypsa V."/>
        </authorList>
    </citation>
    <scope>NUCLEOTIDE SEQUENCE [LARGE SCALE GENOMIC DNA]</scope>
    <source>
        <strain evidence="11">98ZLc_SE</strain>
    </source>
</reference>
<feature type="coiled-coil region" evidence="10">
    <location>
        <begin position="65"/>
        <end position="101"/>
    </location>
</feature>
<keyword evidence="5" id="KW-0496">Mitochondrion</keyword>
<keyword evidence="2" id="KW-0809">Transit peptide</keyword>
<proteinExistence type="inferred from homology"/>
<comment type="caution">
    <text evidence="11">The sequence shown here is derived from an EMBL/GenBank/DDBJ whole genome shotgun (WGS) entry which is preliminary data.</text>
</comment>
<protein>
    <recommendedName>
        <fullName evidence="8">Large ribosomal subunit protein mL38</fullName>
    </recommendedName>
    <alternativeName>
        <fullName evidence="9">39S ribosomal protein L38, mitochondrial</fullName>
    </alternativeName>
</protein>
<evidence type="ECO:0000256" key="2">
    <source>
        <dbReference type="ARBA" id="ARBA00022946"/>
    </source>
</evidence>
<evidence type="ECO:0000256" key="7">
    <source>
        <dbReference type="ARBA" id="ARBA00038016"/>
    </source>
</evidence>
<evidence type="ECO:0000256" key="8">
    <source>
        <dbReference type="ARBA" id="ARBA00039444"/>
    </source>
</evidence>
<evidence type="ECO:0000256" key="3">
    <source>
        <dbReference type="ARBA" id="ARBA00022980"/>
    </source>
</evidence>
<evidence type="ECO:0000313" key="12">
    <source>
        <dbReference type="Proteomes" id="UP001359485"/>
    </source>
</evidence>
<accession>A0ABR1ASL2</accession>
<dbReference type="PANTHER" id="PTHR11362:SF133">
    <property type="entry name" value="LARGE RIBOSOMAL SUBUNIT PROTEIN ML38"/>
    <property type="match status" value="1"/>
</dbReference>
<dbReference type="Pfam" id="PF01161">
    <property type="entry name" value="PBP"/>
    <property type="match status" value="1"/>
</dbReference>
<name>A0ABR1ASL2_POLSC</name>
<evidence type="ECO:0000256" key="5">
    <source>
        <dbReference type="ARBA" id="ARBA00023128"/>
    </source>
</evidence>
<sequence length="331" mass="39299">MLSLTNKLLRQDIHVPILSFIRNKRYIFPEVNKSLEEKLAEFNAVDESLHFKVDIGFPPRPNPSVKELNTRRKYLKEQKKNAELEKKSRHLQLNLDLEKIKEEWWKGVGPAQIHRLAEHYQIFTHLFGEAYFMPLINMDIYYPQKDEKLVAPVYWGNIVTPTEAFSQPQVKFESNPDELWSLTLVNPDAHFDEPDMEYIHWMVGNIPGGDTEKGEIIWDYLPPFPPRGIGYQRLIFVLYKQVKKINYSKLKKKVPCLELKDRSFKTLEFYRERQDKLTPAGLSFFQCNWDPTARKIFHEILNMEEPIFEYDFDPQPLRKQTAFPSKESFNM</sequence>
<keyword evidence="12" id="KW-1185">Reference proteome</keyword>
<dbReference type="Proteomes" id="UP001359485">
    <property type="component" value="Unassembled WGS sequence"/>
</dbReference>
<organism evidence="11 12">
    <name type="scientific">Polyplax serrata</name>
    <name type="common">Common mouse louse</name>
    <dbReference type="NCBI Taxonomy" id="468196"/>
    <lineage>
        <taxon>Eukaryota</taxon>
        <taxon>Metazoa</taxon>
        <taxon>Ecdysozoa</taxon>
        <taxon>Arthropoda</taxon>
        <taxon>Hexapoda</taxon>
        <taxon>Insecta</taxon>
        <taxon>Pterygota</taxon>
        <taxon>Neoptera</taxon>
        <taxon>Paraneoptera</taxon>
        <taxon>Psocodea</taxon>
        <taxon>Troctomorpha</taxon>
        <taxon>Phthiraptera</taxon>
        <taxon>Anoplura</taxon>
        <taxon>Polyplacidae</taxon>
        <taxon>Polyplax</taxon>
    </lineage>
</organism>
<comment type="subcellular location">
    <subcellularLocation>
        <location evidence="1">Mitochondrion</location>
    </subcellularLocation>
</comment>
<evidence type="ECO:0000256" key="9">
    <source>
        <dbReference type="ARBA" id="ARBA00041206"/>
    </source>
</evidence>
<dbReference type="InterPro" id="IPR008914">
    <property type="entry name" value="PEBP"/>
</dbReference>
<keyword evidence="4 10" id="KW-0175">Coiled coil</keyword>
<keyword evidence="3" id="KW-0689">Ribosomal protein</keyword>
<evidence type="ECO:0000256" key="10">
    <source>
        <dbReference type="SAM" id="Coils"/>
    </source>
</evidence>
<dbReference type="CDD" id="cd00866">
    <property type="entry name" value="PEBP_euk"/>
    <property type="match status" value="1"/>
</dbReference>
<keyword evidence="6" id="KW-0687">Ribonucleoprotein</keyword>
<dbReference type="InterPro" id="IPR036610">
    <property type="entry name" value="PEBP-like_sf"/>
</dbReference>
<dbReference type="PANTHER" id="PTHR11362">
    <property type="entry name" value="PHOSPHATIDYLETHANOLAMINE-BINDING PROTEIN"/>
    <property type="match status" value="1"/>
</dbReference>
<comment type="similarity">
    <text evidence="7">Belongs to the phosphatidylethanolamine-binding protein family. Mitochondrion-specific ribosomal protein mL38 subfamily.</text>
</comment>
<gene>
    <name evidence="11" type="ORF">RUM44_009402</name>
</gene>
<evidence type="ECO:0000256" key="1">
    <source>
        <dbReference type="ARBA" id="ARBA00004173"/>
    </source>
</evidence>
<dbReference type="InterPro" id="IPR035810">
    <property type="entry name" value="PEBP_euk"/>
</dbReference>
<evidence type="ECO:0000256" key="6">
    <source>
        <dbReference type="ARBA" id="ARBA00023274"/>
    </source>
</evidence>
<evidence type="ECO:0000313" key="11">
    <source>
        <dbReference type="EMBL" id="KAK6626925.1"/>
    </source>
</evidence>
<dbReference type="Gene3D" id="3.90.280.10">
    <property type="entry name" value="PEBP-like"/>
    <property type="match status" value="1"/>
</dbReference>